<evidence type="ECO:0000256" key="5">
    <source>
        <dbReference type="ARBA" id="ARBA00022989"/>
    </source>
</evidence>
<keyword evidence="10" id="KW-1185">Reference proteome</keyword>
<evidence type="ECO:0000313" key="11">
    <source>
        <dbReference type="Proteomes" id="UP000189956"/>
    </source>
</evidence>
<evidence type="ECO:0000256" key="2">
    <source>
        <dbReference type="ARBA" id="ARBA00005811"/>
    </source>
</evidence>
<keyword evidence="7" id="KW-0813">Transport</keyword>
<keyword evidence="6" id="KW-0472">Membrane</keyword>
<sequence length="192" mass="21733">MAKRKVPSINGSSSADIAFMLLIFFLVTSSMGSDKGLPRQLPPAVPPDQDVSIDIKKRNMLRVLVNTAGDIICNGEEVTLVQLKNKVKEFVLNENNDPDLPELEEIDIPLIGKVAVTKYHVVSLTNVVDTKYHDYIAVQNEIARAYRELRDDYAMRKWGKKMEELSQEQQEALIDLYPQKISEANPKEYGKK</sequence>
<comment type="subcellular location">
    <subcellularLocation>
        <location evidence="1">Cell membrane</location>
        <topology evidence="1">Single-pass membrane protein</topology>
    </subcellularLocation>
    <subcellularLocation>
        <location evidence="7">Cell membrane</location>
        <topology evidence="7">Single-pass type II membrane protein</topology>
    </subcellularLocation>
</comment>
<keyword evidence="3" id="KW-1003">Cell membrane</keyword>
<dbReference type="STRING" id="36874.HQ34_08505"/>
<dbReference type="Proteomes" id="UP000189956">
    <property type="component" value="Unassembled WGS sequence"/>
</dbReference>
<evidence type="ECO:0000313" key="8">
    <source>
        <dbReference type="EMBL" id="KGN83282.1"/>
    </source>
</evidence>
<reference evidence="9 11" key="2">
    <citation type="submission" date="2017-02" db="EMBL/GenBank/DDBJ databases">
        <authorList>
            <person name="Peterson S.W."/>
        </authorList>
    </citation>
    <scope>NUCLEOTIDE SEQUENCE [LARGE SCALE GENOMIC DNA]</scope>
    <source>
        <strain evidence="9 11">ATCC 700135</strain>
    </source>
</reference>
<evidence type="ECO:0000256" key="7">
    <source>
        <dbReference type="RuleBase" id="RU003879"/>
    </source>
</evidence>
<protein>
    <submittedName>
        <fullName evidence="9">Biopolymer transport protein ExbD/TolR</fullName>
    </submittedName>
    <submittedName>
        <fullName evidence="8">Biopolymer transporter ExbD</fullName>
    </submittedName>
</protein>
<dbReference type="PANTHER" id="PTHR30558:SF3">
    <property type="entry name" value="BIOPOLYMER TRANSPORT PROTEIN EXBD-RELATED"/>
    <property type="match status" value="1"/>
</dbReference>
<dbReference type="OrthoDB" id="9801500at2"/>
<dbReference type="EMBL" id="JQJD01000001">
    <property type="protein sequence ID" value="KGN83282.1"/>
    <property type="molecule type" value="Genomic_DNA"/>
</dbReference>
<dbReference type="GO" id="GO:0022857">
    <property type="term" value="F:transmembrane transporter activity"/>
    <property type="evidence" value="ECO:0007669"/>
    <property type="project" value="InterPro"/>
</dbReference>
<dbReference type="Proteomes" id="UP000030125">
    <property type="component" value="Unassembled WGS sequence"/>
</dbReference>
<evidence type="ECO:0000313" key="9">
    <source>
        <dbReference type="EMBL" id="SJZ80033.1"/>
    </source>
</evidence>
<dbReference type="RefSeq" id="WP_036848121.1">
    <property type="nucleotide sequence ID" value="NZ_CALTZT010000069.1"/>
</dbReference>
<keyword evidence="4 7" id="KW-0812">Transmembrane</keyword>
<reference evidence="8 10" key="1">
    <citation type="submission" date="2014-08" db="EMBL/GenBank/DDBJ databases">
        <title>Porphyromonas cangingivalis strain:COT-109_OH1386 Genome sequencing.</title>
        <authorList>
            <person name="Wallis C."/>
            <person name="Deusch O."/>
            <person name="O'Flynn C."/>
            <person name="Davis I."/>
            <person name="Jospin G."/>
            <person name="Darling A.E."/>
            <person name="Coil D.A."/>
            <person name="Alexiev A."/>
            <person name="Horsfall A."/>
            <person name="Kirkwood N."/>
            <person name="Harris S."/>
            <person name="Eisen J.A."/>
        </authorList>
    </citation>
    <scope>NUCLEOTIDE SEQUENCE [LARGE SCALE GENOMIC DNA]</scope>
    <source>
        <strain evidence="10">COT-109 OH1386</strain>
        <strain evidence="8">COT-109_OH1386</strain>
    </source>
</reference>
<evidence type="ECO:0000313" key="10">
    <source>
        <dbReference type="Proteomes" id="UP000030125"/>
    </source>
</evidence>
<organism evidence="8 10">
    <name type="scientific">Porphyromonas cangingivalis</name>
    <dbReference type="NCBI Taxonomy" id="36874"/>
    <lineage>
        <taxon>Bacteria</taxon>
        <taxon>Pseudomonadati</taxon>
        <taxon>Bacteroidota</taxon>
        <taxon>Bacteroidia</taxon>
        <taxon>Bacteroidales</taxon>
        <taxon>Porphyromonadaceae</taxon>
        <taxon>Porphyromonas</taxon>
    </lineage>
</organism>
<dbReference type="AlphaFoldDB" id="A0A099WPM2"/>
<dbReference type="GO" id="GO:0015031">
    <property type="term" value="P:protein transport"/>
    <property type="evidence" value="ECO:0007669"/>
    <property type="project" value="UniProtKB-KW"/>
</dbReference>
<keyword evidence="7" id="KW-0653">Protein transport</keyword>
<gene>
    <name evidence="8" type="ORF">HQ35_00495</name>
    <name evidence="9" type="ORF">SAMN02745205_01932</name>
</gene>
<name>A0A099WPM2_PORCN</name>
<proteinExistence type="inferred from homology"/>
<evidence type="ECO:0000256" key="6">
    <source>
        <dbReference type="ARBA" id="ARBA00023136"/>
    </source>
</evidence>
<evidence type="ECO:0000256" key="4">
    <source>
        <dbReference type="ARBA" id="ARBA00022692"/>
    </source>
</evidence>
<dbReference type="eggNOG" id="COG0848">
    <property type="taxonomic scope" value="Bacteria"/>
</dbReference>
<dbReference type="GO" id="GO:0005886">
    <property type="term" value="C:plasma membrane"/>
    <property type="evidence" value="ECO:0007669"/>
    <property type="project" value="UniProtKB-SubCell"/>
</dbReference>
<dbReference type="Pfam" id="PF02472">
    <property type="entry name" value="ExbD"/>
    <property type="match status" value="1"/>
</dbReference>
<evidence type="ECO:0000256" key="1">
    <source>
        <dbReference type="ARBA" id="ARBA00004162"/>
    </source>
</evidence>
<keyword evidence="5" id="KW-1133">Transmembrane helix</keyword>
<dbReference type="EMBL" id="FUWL01000023">
    <property type="protein sequence ID" value="SJZ80033.1"/>
    <property type="molecule type" value="Genomic_DNA"/>
</dbReference>
<evidence type="ECO:0000256" key="3">
    <source>
        <dbReference type="ARBA" id="ARBA00022475"/>
    </source>
</evidence>
<dbReference type="PANTHER" id="PTHR30558">
    <property type="entry name" value="EXBD MEMBRANE COMPONENT OF PMF-DRIVEN MACROMOLECULE IMPORT SYSTEM"/>
    <property type="match status" value="1"/>
</dbReference>
<comment type="similarity">
    <text evidence="2 7">Belongs to the ExbD/TolR family.</text>
</comment>
<dbReference type="InterPro" id="IPR003400">
    <property type="entry name" value="ExbD"/>
</dbReference>
<accession>A0A099WPM2</accession>